<dbReference type="Gene3D" id="3.40.50.2300">
    <property type="match status" value="1"/>
</dbReference>
<dbReference type="PANTHER" id="PTHR48111">
    <property type="entry name" value="REGULATOR OF RPOS"/>
    <property type="match status" value="1"/>
</dbReference>
<dbReference type="EMBL" id="CP007547">
    <property type="protein sequence ID" value="AIL44649.1"/>
    <property type="molecule type" value="Genomic_DNA"/>
</dbReference>
<protein>
    <submittedName>
        <fullName evidence="5">Two-component system response regulator</fullName>
    </submittedName>
</protein>
<dbReference type="KEGG" id="eao:BD94_0874"/>
<sequence>MINCIIVDDEPLAIKLLENHISKIENLCIVGTARNAMEAYRLLQEQTVDLMFLDIQMPDLDGIAFLKSLSQRPKTIFTTAYREFALEGFELEAVDYILKPVTFERFFRSVERVLRNDQKEEVAEFIILKSEGLQRKVILADIVYLESQGNDVKVFLKNKMEFMTKATMAEMEIYLSAKGFLRVHRSFMINTEYVTAFGHDEVVLGIQSVPVGRSYKKAFDNFIQNFFSKGLRG</sequence>
<keyword evidence="2" id="KW-0597">Phosphoprotein</keyword>
<evidence type="ECO:0000259" key="3">
    <source>
        <dbReference type="PROSITE" id="PS50110"/>
    </source>
</evidence>
<dbReference type="Pfam" id="PF00072">
    <property type="entry name" value="Response_reg"/>
    <property type="match status" value="1"/>
</dbReference>
<dbReference type="GO" id="GO:0005829">
    <property type="term" value="C:cytosol"/>
    <property type="evidence" value="ECO:0007669"/>
    <property type="project" value="TreeGrafter"/>
</dbReference>
<reference evidence="5" key="2">
    <citation type="journal article" date="2015" name="Genome Biol. Evol.">
        <title>Complete Genome Sequence and Transcriptomic Analysis of the Novel Pathogen Elizabethkingia anophelis in Response to Oxidative Stress.</title>
        <authorList>
            <person name="Li Y."/>
            <person name="Liu Y."/>
            <person name="Chew S.C."/>
            <person name="Tay M."/>
            <person name="Salido M.M."/>
            <person name="Teo J."/>
            <person name="Lauro F.M."/>
            <person name="Givskov M."/>
            <person name="Yang L."/>
        </authorList>
    </citation>
    <scope>NUCLEOTIDE SEQUENCE</scope>
    <source>
        <strain evidence="5">NUHP1</strain>
    </source>
</reference>
<dbReference type="InterPro" id="IPR001789">
    <property type="entry name" value="Sig_transdc_resp-reg_receiver"/>
</dbReference>
<dbReference type="AlphaFoldDB" id="A0A077EEQ3"/>
<dbReference type="SMART" id="SM00448">
    <property type="entry name" value="REC"/>
    <property type="match status" value="1"/>
</dbReference>
<dbReference type="SMART" id="SM00850">
    <property type="entry name" value="LytTR"/>
    <property type="match status" value="1"/>
</dbReference>
<evidence type="ECO:0000313" key="6">
    <source>
        <dbReference type="Proteomes" id="UP000028933"/>
    </source>
</evidence>
<dbReference type="GO" id="GO:0032993">
    <property type="term" value="C:protein-DNA complex"/>
    <property type="evidence" value="ECO:0007669"/>
    <property type="project" value="TreeGrafter"/>
</dbReference>
<dbReference type="eggNOG" id="COG3279">
    <property type="taxonomic scope" value="Bacteria"/>
</dbReference>
<dbReference type="PANTHER" id="PTHR48111:SF17">
    <property type="entry name" value="TRANSCRIPTIONAL REGULATORY PROTEIN YPDB"/>
    <property type="match status" value="1"/>
</dbReference>
<dbReference type="GO" id="GO:0000156">
    <property type="term" value="F:phosphorelay response regulator activity"/>
    <property type="evidence" value="ECO:0007669"/>
    <property type="project" value="TreeGrafter"/>
</dbReference>
<dbReference type="Pfam" id="PF04397">
    <property type="entry name" value="LytTR"/>
    <property type="match status" value="1"/>
</dbReference>
<feature type="domain" description="Response regulatory" evidence="3">
    <location>
        <begin position="3"/>
        <end position="114"/>
    </location>
</feature>
<evidence type="ECO:0000259" key="4">
    <source>
        <dbReference type="PROSITE" id="PS50930"/>
    </source>
</evidence>
<evidence type="ECO:0000256" key="2">
    <source>
        <dbReference type="PROSITE-ProRule" id="PRU00169"/>
    </source>
</evidence>
<dbReference type="InterPro" id="IPR011006">
    <property type="entry name" value="CheY-like_superfamily"/>
</dbReference>
<dbReference type="InterPro" id="IPR039420">
    <property type="entry name" value="WalR-like"/>
</dbReference>
<proteinExistence type="predicted"/>
<dbReference type="GO" id="GO:0006355">
    <property type="term" value="P:regulation of DNA-templated transcription"/>
    <property type="evidence" value="ECO:0007669"/>
    <property type="project" value="TreeGrafter"/>
</dbReference>
<dbReference type="HOGENOM" id="CLU_000445_14_1_10"/>
<feature type="domain" description="HTH LytTR-type" evidence="4">
    <location>
        <begin position="126"/>
        <end position="194"/>
    </location>
</feature>
<dbReference type="GO" id="GO:0000976">
    <property type="term" value="F:transcription cis-regulatory region binding"/>
    <property type="evidence" value="ECO:0007669"/>
    <property type="project" value="TreeGrafter"/>
</dbReference>
<dbReference type="InterPro" id="IPR007492">
    <property type="entry name" value="LytTR_DNA-bd_dom"/>
</dbReference>
<reference evidence="5" key="1">
    <citation type="journal article" date="2013" name="Lancet">
        <title>First case of E anophelis outbreak in an intensive-care unit.</title>
        <authorList>
            <person name="Teo J."/>
            <person name="Tan S.Y."/>
            <person name="Tay M."/>
            <person name="Ding Y."/>
            <person name="Kjelleberg S."/>
            <person name="Givskov M."/>
            <person name="Lin R.T."/>
            <person name="Yang L."/>
        </authorList>
    </citation>
    <scope>NUCLEOTIDE SEQUENCE [LARGE SCALE GENOMIC DNA]</scope>
    <source>
        <strain evidence="5">NUHP1</strain>
    </source>
</reference>
<evidence type="ECO:0000313" key="5">
    <source>
        <dbReference type="EMBL" id="AIL44649.1"/>
    </source>
</evidence>
<gene>
    <name evidence="5" type="ORF">BD94_0874</name>
</gene>
<dbReference type="STRING" id="1338011.BD94_0874"/>
<organism evidence="5 6">
    <name type="scientific">Elizabethkingia anophelis NUHP1</name>
    <dbReference type="NCBI Taxonomy" id="1338011"/>
    <lineage>
        <taxon>Bacteria</taxon>
        <taxon>Pseudomonadati</taxon>
        <taxon>Bacteroidota</taxon>
        <taxon>Flavobacteriia</taxon>
        <taxon>Flavobacteriales</taxon>
        <taxon>Weeksellaceae</taxon>
        <taxon>Elizabethkingia</taxon>
    </lineage>
</organism>
<dbReference type="Proteomes" id="UP000028933">
    <property type="component" value="Chromosome"/>
</dbReference>
<accession>A0A077EEQ3</accession>
<dbReference type="SUPFAM" id="SSF52172">
    <property type="entry name" value="CheY-like"/>
    <property type="match status" value="1"/>
</dbReference>
<evidence type="ECO:0000256" key="1">
    <source>
        <dbReference type="ARBA" id="ARBA00023125"/>
    </source>
</evidence>
<dbReference type="RefSeq" id="WP_024566050.1">
    <property type="nucleotide sequence ID" value="NZ_CP007547.1"/>
</dbReference>
<name>A0A077EEQ3_9FLAO</name>
<dbReference type="Gene3D" id="2.40.50.1020">
    <property type="entry name" value="LytTr DNA-binding domain"/>
    <property type="match status" value="1"/>
</dbReference>
<feature type="modified residue" description="4-aspartylphosphate" evidence="2">
    <location>
        <position position="54"/>
    </location>
</feature>
<dbReference type="PROSITE" id="PS50930">
    <property type="entry name" value="HTH_LYTTR"/>
    <property type="match status" value="1"/>
</dbReference>
<dbReference type="PROSITE" id="PS50110">
    <property type="entry name" value="RESPONSE_REGULATORY"/>
    <property type="match status" value="1"/>
</dbReference>
<keyword evidence="1" id="KW-0238">DNA-binding</keyword>